<feature type="repeat" description="ANK" evidence="16">
    <location>
        <begin position="117"/>
        <end position="149"/>
    </location>
</feature>
<dbReference type="Gene3D" id="1.25.40.20">
    <property type="entry name" value="Ankyrin repeat-containing domain"/>
    <property type="match status" value="2"/>
</dbReference>
<evidence type="ECO:0000256" key="15">
    <source>
        <dbReference type="ARBA" id="ARBA00049811"/>
    </source>
</evidence>
<proteinExistence type="inferred from homology"/>
<dbReference type="Pfam" id="PF12796">
    <property type="entry name" value="Ank_2"/>
    <property type="match status" value="2"/>
</dbReference>
<organism evidence="17 18">
    <name type="scientific">Nephila pilipes</name>
    <name type="common">Giant wood spider</name>
    <name type="synonym">Nephila maculata</name>
    <dbReference type="NCBI Taxonomy" id="299642"/>
    <lineage>
        <taxon>Eukaryota</taxon>
        <taxon>Metazoa</taxon>
        <taxon>Ecdysozoa</taxon>
        <taxon>Arthropoda</taxon>
        <taxon>Chelicerata</taxon>
        <taxon>Arachnida</taxon>
        <taxon>Araneae</taxon>
        <taxon>Araneomorphae</taxon>
        <taxon>Entelegynae</taxon>
        <taxon>Araneoidea</taxon>
        <taxon>Nephilidae</taxon>
        <taxon>Nephila</taxon>
    </lineage>
</organism>
<evidence type="ECO:0000256" key="11">
    <source>
        <dbReference type="ARBA" id="ARBA00023136"/>
    </source>
</evidence>
<dbReference type="GO" id="GO:0090729">
    <property type="term" value="F:toxin activity"/>
    <property type="evidence" value="ECO:0007669"/>
    <property type="project" value="UniProtKB-KW"/>
</dbReference>
<dbReference type="SMART" id="SM00248">
    <property type="entry name" value="ANK"/>
    <property type="match status" value="7"/>
</dbReference>
<keyword evidence="10 16" id="KW-0040">ANK repeat</keyword>
<dbReference type="PROSITE" id="PS50088">
    <property type="entry name" value="ANK_REPEAT"/>
    <property type="match status" value="2"/>
</dbReference>
<dbReference type="GO" id="GO:0005576">
    <property type="term" value="C:extracellular region"/>
    <property type="evidence" value="ECO:0007669"/>
    <property type="project" value="UniProtKB-SubCell"/>
</dbReference>
<evidence type="ECO:0000256" key="3">
    <source>
        <dbReference type="ARBA" id="ARBA00022483"/>
    </source>
</evidence>
<keyword evidence="8" id="KW-0677">Repeat</keyword>
<accession>A0A8X6U7E8</accession>
<evidence type="ECO:0000256" key="1">
    <source>
        <dbReference type="ARBA" id="ARBA00004175"/>
    </source>
</evidence>
<keyword evidence="9" id="KW-0638">Presynaptic neurotoxin</keyword>
<comment type="subunit">
    <text evidence="14">Homotetramer in membranes.</text>
</comment>
<keyword evidence="6" id="KW-0800">Toxin</keyword>
<protein>
    <recommendedName>
        <fullName evidence="15">Alpha-latrotoxin</fullName>
    </recommendedName>
</protein>
<evidence type="ECO:0000313" key="17">
    <source>
        <dbReference type="EMBL" id="GFT82172.1"/>
    </source>
</evidence>
<keyword evidence="5" id="KW-1052">Target cell membrane</keyword>
<evidence type="ECO:0000256" key="9">
    <source>
        <dbReference type="ARBA" id="ARBA00023028"/>
    </source>
</evidence>
<reference evidence="17" key="1">
    <citation type="submission" date="2020-08" db="EMBL/GenBank/DDBJ databases">
        <title>Multicomponent nature underlies the extraordinary mechanical properties of spider dragline silk.</title>
        <authorList>
            <person name="Kono N."/>
            <person name="Nakamura H."/>
            <person name="Mori M."/>
            <person name="Yoshida Y."/>
            <person name="Ohtoshi R."/>
            <person name="Malay A.D."/>
            <person name="Moran D.A.P."/>
            <person name="Tomita M."/>
            <person name="Numata K."/>
            <person name="Arakawa K."/>
        </authorList>
    </citation>
    <scope>NUCLEOTIDE SEQUENCE</scope>
</reference>
<evidence type="ECO:0000256" key="7">
    <source>
        <dbReference type="ARBA" id="ARBA00022699"/>
    </source>
</evidence>
<evidence type="ECO:0000256" key="8">
    <source>
        <dbReference type="ARBA" id="ARBA00022737"/>
    </source>
</evidence>
<keyword evidence="11" id="KW-0472">Membrane</keyword>
<evidence type="ECO:0000256" key="6">
    <source>
        <dbReference type="ARBA" id="ARBA00022656"/>
    </source>
</evidence>
<dbReference type="GO" id="GO:0044218">
    <property type="term" value="C:other organism cell membrane"/>
    <property type="evidence" value="ECO:0007669"/>
    <property type="project" value="UniProtKB-KW"/>
</dbReference>
<dbReference type="EMBL" id="BMAW01072272">
    <property type="protein sequence ID" value="GFT82172.1"/>
    <property type="molecule type" value="Genomic_DNA"/>
</dbReference>
<sequence length="455" mass="52492">MEMVAVYLRPRRKIDEIFSNLIKNGNPDPRLLRQMIMHGANVNARDNYSNTALHVVMRYCINNLQVVRVVLNAGANPNSVNVVQKTPLRMAIKYFQDIPVLSELIKFGANVNFLDRKNNTALHFAVMNERHYVIDFLLQHKADVNIKNNNGNSVLHLCVFKNDMQTLKKILQCKDCKVDVDVINNEGETPLMCAVKEDNLEIVKELLLVGASVKIADKHTSTPLHAALRKSSPNLELLGELVRYNADIFCYDEKELSPLHLALNKYAEQSDNLIIAKTLLKYDALQNVDHTDWCKHNIGKYDVLPELLKFYGMCLAEVNEMKSELIHKNFSFLEFVIQGLNNRALFEKRTVYRTFTINQILHISKGYPIYRDIIATRLERKNMRKKIMDVVVYTKEGQEERKVILDHDSIFTLSSYLSNLDMLNLIEAFSDLQAPYQDFGFLTLSCRKSKRKHED</sequence>
<dbReference type="InterPro" id="IPR002110">
    <property type="entry name" value="Ankyrin_rpt"/>
</dbReference>
<evidence type="ECO:0000256" key="14">
    <source>
        <dbReference type="ARBA" id="ARBA00049715"/>
    </source>
</evidence>
<dbReference type="SUPFAM" id="SSF48403">
    <property type="entry name" value="Ankyrin repeat"/>
    <property type="match status" value="1"/>
</dbReference>
<dbReference type="PANTHER" id="PTHR24198:SF165">
    <property type="entry name" value="ANKYRIN REPEAT-CONTAINING PROTEIN-RELATED"/>
    <property type="match status" value="1"/>
</dbReference>
<keyword evidence="12" id="KW-1053">Target membrane</keyword>
<dbReference type="PANTHER" id="PTHR24198">
    <property type="entry name" value="ANKYRIN REPEAT AND PROTEIN KINASE DOMAIN-CONTAINING PROTEIN"/>
    <property type="match status" value="1"/>
</dbReference>
<evidence type="ECO:0000256" key="5">
    <source>
        <dbReference type="ARBA" id="ARBA00022537"/>
    </source>
</evidence>
<evidence type="ECO:0000256" key="2">
    <source>
        <dbReference type="ARBA" id="ARBA00004613"/>
    </source>
</evidence>
<keyword evidence="7" id="KW-0528">Neurotoxin</keyword>
<keyword evidence="3" id="KW-0268">Exocytosis</keyword>
<evidence type="ECO:0000256" key="4">
    <source>
        <dbReference type="ARBA" id="ARBA00022525"/>
    </source>
</evidence>
<gene>
    <name evidence="17" type="primary">ANK1_10</name>
    <name evidence="17" type="ORF">NPIL_567011</name>
</gene>
<evidence type="ECO:0000256" key="12">
    <source>
        <dbReference type="ARBA" id="ARBA00023298"/>
    </source>
</evidence>
<dbReference type="OrthoDB" id="6425515at2759"/>
<keyword evidence="4" id="KW-0964">Secreted</keyword>
<dbReference type="AlphaFoldDB" id="A0A8X6U7E8"/>
<dbReference type="GO" id="GO:0044231">
    <property type="term" value="C:host cell presynaptic membrane"/>
    <property type="evidence" value="ECO:0007669"/>
    <property type="project" value="UniProtKB-KW"/>
</dbReference>
<comment type="subcellular location">
    <subcellularLocation>
        <location evidence="2">Secreted</location>
    </subcellularLocation>
    <subcellularLocation>
        <location evidence="1">Target cell membrane</location>
    </subcellularLocation>
</comment>
<dbReference type="GO" id="GO:0006887">
    <property type="term" value="P:exocytosis"/>
    <property type="evidence" value="ECO:0007669"/>
    <property type="project" value="UniProtKB-KW"/>
</dbReference>
<evidence type="ECO:0000256" key="10">
    <source>
        <dbReference type="ARBA" id="ARBA00023043"/>
    </source>
</evidence>
<name>A0A8X6U7E8_NEPPI</name>
<dbReference type="PROSITE" id="PS50297">
    <property type="entry name" value="ANK_REP_REGION"/>
    <property type="match status" value="2"/>
</dbReference>
<comment type="similarity">
    <text evidence="13">Belongs to the cationic peptide 01 (latrotoxin) family. 03 (alpha-latrotoxin) subfamily.</text>
</comment>
<feature type="repeat" description="ANK" evidence="16">
    <location>
        <begin position="186"/>
        <end position="218"/>
    </location>
</feature>
<evidence type="ECO:0000313" key="18">
    <source>
        <dbReference type="Proteomes" id="UP000887013"/>
    </source>
</evidence>
<comment type="caution">
    <text evidence="17">The sequence shown here is derived from an EMBL/GenBank/DDBJ whole genome shotgun (WGS) entry which is preliminary data.</text>
</comment>
<evidence type="ECO:0000256" key="13">
    <source>
        <dbReference type="ARBA" id="ARBA00049657"/>
    </source>
</evidence>
<dbReference type="InterPro" id="IPR036770">
    <property type="entry name" value="Ankyrin_rpt-contain_sf"/>
</dbReference>
<keyword evidence="18" id="KW-1185">Reference proteome</keyword>
<dbReference type="Proteomes" id="UP000887013">
    <property type="component" value="Unassembled WGS sequence"/>
</dbReference>
<evidence type="ECO:0000256" key="16">
    <source>
        <dbReference type="PROSITE-ProRule" id="PRU00023"/>
    </source>
</evidence>